<proteinExistence type="inferred from homology"/>
<name>A0ABT5VWY5_9BACT</name>
<comment type="caution">
    <text evidence="2">The sequence shown here is derived from an EMBL/GenBank/DDBJ whole genome shotgun (WGS) entry which is preliminary data.</text>
</comment>
<dbReference type="PANTHER" id="PTHR18964:SF149">
    <property type="entry name" value="BIFUNCTIONAL UDP-N-ACETYLGLUCOSAMINE 2-EPIMERASE_N-ACETYLMANNOSAMINE KINASE"/>
    <property type="match status" value="1"/>
</dbReference>
<dbReference type="Pfam" id="PF00480">
    <property type="entry name" value="ROK"/>
    <property type="match status" value="1"/>
</dbReference>
<dbReference type="CDD" id="cd23763">
    <property type="entry name" value="ASKHA_ATPase_ROK"/>
    <property type="match status" value="1"/>
</dbReference>
<dbReference type="InterPro" id="IPR000600">
    <property type="entry name" value="ROK"/>
</dbReference>
<dbReference type="InterPro" id="IPR043129">
    <property type="entry name" value="ATPase_NBD"/>
</dbReference>
<evidence type="ECO:0000313" key="3">
    <source>
        <dbReference type="Proteomes" id="UP001528920"/>
    </source>
</evidence>
<organism evidence="2 3">
    <name type="scientific">Paralabilibaculum antarcticum</name>
    <dbReference type="NCBI Taxonomy" id="2912572"/>
    <lineage>
        <taxon>Bacteria</taxon>
        <taxon>Pseudomonadati</taxon>
        <taxon>Bacteroidota</taxon>
        <taxon>Bacteroidia</taxon>
        <taxon>Marinilabiliales</taxon>
        <taxon>Marinifilaceae</taxon>
        <taxon>Paralabilibaculum</taxon>
    </lineage>
</organism>
<keyword evidence="3" id="KW-1185">Reference proteome</keyword>
<accession>A0ABT5VWY5</accession>
<dbReference type="EMBL" id="JAKJSC010000006">
    <property type="protein sequence ID" value="MDE5419836.1"/>
    <property type="molecule type" value="Genomic_DNA"/>
</dbReference>
<gene>
    <name evidence="2" type="ORF">L3049_17740</name>
</gene>
<evidence type="ECO:0000256" key="1">
    <source>
        <dbReference type="ARBA" id="ARBA00006479"/>
    </source>
</evidence>
<sequence>MNNKISIGVDVGGSHISCAAYDLNSRKLLEESFSHSALNNQASKEEIVSAFARLLQTCIGKLDGEQIEGIGIAMPGPFDYVNGIGLFSGLNGKFQNLNNVNVESELQQLLKLDEVPIRFINDATAFAIGEYFSGKLSGTKKNLAITLGTGLGSAFLSDGIPVIVEDTVPENGCIWHLPFEKGIADDYFSTRGLLNRYFERTGTKLTGVKEIADLAIEDLQAKELFVDFGEKLALLLSPWIKKFKVETVVFGGNISKASNLFDGAMNEQFKKEGLDVRVEYSDLQESAAFVGGAQLLGEEFWQSVKTQLQHM</sequence>
<dbReference type="RefSeq" id="WP_275111168.1">
    <property type="nucleotide sequence ID" value="NZ_JAKJSC010000006.1"/>
</dbReference>
<protein>
    <submittedName>
        <fullName evidence="2">ROK family protein</fullName>
    </submittedName>
</protein>
<dbReference type="SUPFAM" id="SSF53067">
    <property type="entry name" value="Actin-like ATPase domain"/>
    <property type="match status" value="1"/>
</dbReference>
<dbReference type="Gene3D" id="3.30.420.40">
    <property type="match status" value="2"/>
</dbReference>
<evidence type="ECO:0000313" key="2">
    <source>
        <dbReference type="EMBL" id="MDE5419836.1"/>
    </source>
</evidence>
<reference evidence="2 3" key="1">
    <citation type="submission" date="2022-01" db="EMBL/GenBank/DDBJ databases">
        <title>Labilibaculum sp. nov, a marine bacterium isolated from Antarctica.</title>
        <authorList>
            <person name="Dai W."/>
        </authorList>
    </citation>
    <scope>NUCLEOTIDE SEQUENCE [LARGE SCALE GENOMIC DNA]</scope>
    <source>
        <strain evidence="2 3">DW002</strain>
    </source>
</reference>
<dbReference type="Proteomes" id="UP001528920">
    <property type="component" value="Unassembled WGS sequence"/>
</dbReference>
<dbReference type="PANTHER" id="PTHR18964">
    <property type="entry name" value="ROK (REPRESSOR, ORF, KINASE) FAMILY"/>
    <property type="match status" value="1"/>
</dbReference>
<comment type="similarity">
    <text evidence="1">Belongs to the ROK (NagC/XylR) family.</text>
</comment>